<dbReference type="SMART" id="SM00968">
    <property type="entry name" value="SMC_hinge"/>
    <property type="match status" value="1"/>
</dbReference>
<gene>
    <name evidence="15" type="ordered locus">DEHA2B07920g</name>
</gene>
<feature type="compositionally biased region" description="Basic and acidic residues" evidence="13">
    <location>
        <begin position="41"/>
        <end position="53"/>
    </location>
</feature>
<feature type="compositionally biased region" description="Polar residues" evidence="13">
    <location>
        <begin position="55"/>
        <end position="65"/>
    </location>
</feature>
<feature type="coiled-coil region" evidence="12">
    <location>
        <begin position="1026"/>
        <end position="1107"/>
    </location>
</feature>
<feature type="region of interest" description="Disordered" evidence="13">
    <location>
        <begin position="1"/>
        <end position="69"/>
    </location>
</feature>
<dbReference type="FunCoup" id="B5RT10">
    <property type="interactions" value="918"/>
</dbReference>
<dbReference type="InParanoid" id="B5RT10"/>
<evidence type="ECO:0000256" key="13">
    <source>
        <dbReference type="SAM" id="MobiDB-lite"/>
    </source>
</evidence>
<feature type="coiled-coil region" evidence="12">
    <location>
        <begin position="522"/>
        <end position="556"/>
    </location>
</feature>
<dbReference type="OMA" id="CPALDNM"/>
<keyword evidence="3" id="KW-0132">Cell division</keyword>
<dbReference type="GO" id="GO:0003682">
    <property type="term" value="F:chromatin binding"/>
    <property type="evidence" value="ECO:0007669"/>
    <property type="project" value="EnsemblFungi"/>
</dbReference>
<evidence type="ECO:0000256" key="2">
    <source>
        <dbReference type="ARBA" id="ARBA00006005"/>
    </source>
</evidence>
<dbReference type="PIRSF" id="PIRSF005719">
    <property type="entry name" value="SMC"/>
    <property type="match status" value="1"/>
</dbReference>
<feature type="coiled-coil region" evidence="12">
    <location>
        <begin position="582"/>
        <end position="637"/>
    </location>
</feature>
<dbReference type="GO" id="GO:0051301">
    <property type="term" value="P:cell division"/>
    <property type="evidence" value="ECO:0007669"/>
    <property type="project" value="UniProtKB-KW"/>
</dbReference>
<sequence>MGLKRKRQLKRRLVDSDDEEDTFINNSDFVPDQPNNEDTDEGKLFNEASKENGAENESSIHNGSVSKHEDDLVYDEFVDADSKIANDASKDHDVKPVNGANGTLGQENNVILNQVDLLPPPPTVKEVQEEVANGSGLSYSQQQATIQLQSPSKRKDNSSQTSTKPNEPRLVIDKLVLTNFKSYAGVQVIGPFNASFSAVVGPNGSGKSNVIDSMLFVFGFRASKMRQGKLSELIHNSAGGNKLDYCQVDIHFNHVLDSPEDNAKSEVIENSELIISRKAFKNNSSQYFLNGKASNYSDVTSFLRDKGIDLDHKRFLILQGEVESIAQMKAKAERENDDGLLEYLEDIIGTTKYKQLIEENLTKVHELNDVCLEKENRLDLVEKDKESLEDKKVEALRFLEMEKKLISKKSIQYQASIIENKKVLHENQDIVNDLIAKLEEEKNSNKELGEGIKEYTKQHDYMVKYISKLNYQINSITKKQKQINKANVAIDEKIKNLSNKSKKILKSKESSEKIETTCQQKLESNSKALIQSKNELDDLTNELDVEKNKLDEIRMKLTDKTSDFTKQIESLQTKLEPWNDKLKDKESAIQLMNSSIEMLQSQKQSISKQLDDSKEKLIQIKTEGKQKEAELHEAESKLSHIISQIGIGEEQCKHEKKQLELRKSQVATYRQRTQDSMNSLSTYQNKNKVLSSLMRLVKSGRIEGFYGRLGDLGVIDDRYDIAISTACPALDSMVVETVETAQTCIDYLRKNKLGYANFICLNKLRKFNLAPIQTPGNPATVKRLFDLIIPQDSKFLPAFYSKVFNTLVASDLKEAKKVAYGAKRFKVVTLDGKVVDTSGTMSGGGAYFAKGAMRLSSSAPSSDAMDISPDDVEQMKEDLATMENKFELDSREFQEKMQNLRQLKDMRPDIEFSISRLKLDIDALTSEKKEVSKVCKALIAESENDNNSKQFDKQIEEKQREMSILVEGKQELKSNMIDLESQIKALEEKIMNAGGVELRLQNSKVDSIKQKIEIINERTSNDRMAIRKLENDIKRHNKIIEESKKELEETEKELAEIQSQQQDSVLEALTSEIKEIEGEKEEKEESLENIKLELEERAQQINAFKSTEIEIENKVEKHNSIIRKAQHHVNKDEESLQGLIIRDVTPYIDWLDGSEQAKYNGAIIEEVNEDSLSTLNMNEVEDEIEELDKYMSTVKVDIEVLKEYGSKKSEFESRRSDLNTAVEERDEIKSYCEDLKRKRLDEFMEGFNTISMTLKEMYQMITMGGNAELELVDSLDPFSEGILFSVMPPKKSWKNISNLSGGEKTLSSLALVFALHRYKPTPLYVMDEIDAALDFRNVSIVANYIKERTKNAQFVVISLRNNMFELAQQLVGIYKVNNMTRSISLQNKDFLVNVK</sequence>
<evidence type="ECO:0000256" key="10">
    <source>
        <dbReference type="ARBA" id="ARBA00023306"/>
    </source>
</evidence>
<dbReference type="InterPro" id="IPR003395">
    <property type="entry name" value="RecF/RecN/SMC_N"/>
</dbReference>
<evidence type="ECO:0000256" key="1">
    <source>
        <dbReference type="ARBA" id="ARBA00004123"/>
    </source>
</evidence>
<dbReference type="OrthoDB" id="5575062at2759"/>
<dbReference type="STRING" id="284592.B5RT10"/>
<dbReference type="RefSeq" id="XP_002770099.1">
    <property type="nucleotide sequence ID" value="XM_002770053.1"/>
</dbReference>
<dbReference type="Gene3D" id="1.20.1060.20">
    <property type="match status" value="1"/>
</dbReference>
<name>B5RT10_DEBHA</name>
<evidence type="ECO:0000256" key="3">
    <source>
        <dbReference type="ARBA" id="ARBA00022618"/>
    </source>
</evidence>
<accession>B5RT10</accession>
<keyword evidence="7 12" id="KW-0175">Coiled coil</keyword>
<dbReference type="GO" id="GO:0000796">
    <property type="term" value="C:condensin complex"/>
    <property type="evidence" value="ECO:0007669"/>
    <property type="project" value="EnsemblFungi"/>
</dbReference>
<dbReference type="GO" id="GO:0070058">
    <property type="term" value="P:tRNA gene clustering"/>
    <property type="evidence" value="ECO:0007669"/>
    <property type="project" value="EnsemblFungi"/>
</dbReference>
<dbReference type="SUPFAM" id="SSF52540">
    <property type="entry name" value="P-loop containing nucleoside triphosphate hydrolases"/>
    <property type="match status" value="2"/>
</dbReference>
<dbReference type="Gene3D" id="3.40.50.300">
    <property type="entry name" value="P-loop containing nucleotide triphosphate hydrolases"/>
    <property type="match status" value="2"/>
</dbReference>
<dbReference type="HOGENOM" id="CLU_001042_4_1_1"/>
<organism evidence="15 16">
    <name type="scientific">Debaryomyces hansenii (strain ATCC 36239 / CBS 767 / BCRC 21394 / JCM 1990 / NBRC 0083 / IGC 2968)</name>
    <name type="common">Yeast</name>
    <name type="synonym">Torulaspora hansenii</name>
    <dbReference type="NCBI Taxonomy" id="284592"/>
    <lineage>
        <taxon>Eukaryota</taxon>
        <taxon>Fungi</taxon>
        <taxon>Dikarya</taxon>
        <taxon>Ascomycota</taxon>
        <taxon>Saccharomycotina</taxon>
        <taxon>Pichiomycetes</taxon>
        <taxon>Debaryomycetaceae</taxon>
        <taxon>Debaryomyces</taxon>
    </lineage>
</organism>
<dbReference type="GO" id="GO:0070550">
    <property type="term" value="P:rDNA chromatin condensation"/>
    <property type="evidence" value="ECO:0007669"/>
    <property type="project" value="EnsemblFungi"/>
</dbReference>
<dbReference type="GO" id="GO:0007076">
    <property type="term" value="P:mitotic chromosome condensation"/>
    <property type="evidence" value="ECO:0007669"/>
    <property type="project" value="EnsemblFungi"/>
</dbReference>
<evidence type="ECO:0000313" key="15">
    <source>
        <dbReference type="EMBL" id="CAR65469.1"/>
    </source>
</evidence>
<dbReference type="InterPro" id="IPR024704">
    <property type="entry name" value="SMC"/>
</dbReference>
<evidence type="ECO:0000256" key="7">
    <source>
        <dbReference type="ARBA" id="ARBA00023054"/>
    </source>
</evidence>
<feature type="region of interest" description="Disordered" evidence="13">
    <location>
        <begin position="129"/>
        <end position="167"/>
    </location>
</feature>
<dbReference type="FunFam" id="3.40.50.300:FF:000585">
    <property type="entry name" value="Structural maintenance of chromosomes 4"/>
    <property type="match status" value="1"/>
</dbReference>
<proteinExistence type="inferred from homology"/>
<keyword evidence="4" id="KW-0547">Nucleotide-binding</keyword>
<dbReference type="Pfam" id="PF02463">
    <property type="entry name" value="SMC_N"/>
    <property type="match status" value="1"/>
</dbReference>
<dbReference type="SUPFAM" id="SSF57997">
    <property type="entry name" value="Tropomyosin"/>
    <property type="match status" value="1"/>
</dbReference>
<evidence type="ECO:0000256" key="8">
    <source>
        <dbReference type="ARBA" id="ARBA00023067"/>
    </source>
</evidence>
<keyword evidence="5" id="KW-0498">Mitosis</keyword>
<feature type="domain" description="SMC hinge" evidence="14">
    <location>
        <begin position="703"/>
        <end position="819"/>
    </location>
</feature>
<feature type="coiled-coil region" evidence="12">
    <location>
        <begin position="872"/>
        <end position="996"/>
    </location>
</feature>
<dbReference type="SUPFAM" id="SSF75553">
    <property type="entry name" value="Smc hinge domain"/>
    <property type="match status" value="1"/>
</dbReference>
<keyword evidence="10" id="KW-0131">Cell cycle</keyword>
<dbReference type="InterPro" id="IPR036277">
    <property type="entry name" value="SMC_hinge_sf"/>
</dbReference>
<evidence type="ECO:0000256" key="5">
    <source>
        <dbReference type="ARBA" id="ARBA00022776"/>
    </source>
</evidence>
<evidence type="ECO:0000259" key="14">
    <source>
        <dbReference type="SMART" id="SM00968"/>
    </source>
</evidence>
<protein>
    <recommendedName>
        <fullName evidence="11">Structural maintenance of chromosomes protein</fullName>
    </recommendedName>
</protein>
<evidence type="ECO:0000256" key="6">
    <source>
        <dbReference type="ARBA" id="ARBA00022840"/>
    </source>
</evidence>
<dbReference type="GO" id="GO:0005634">
    <property type="term" value="C:nucleus"/>
    <property type="evidence" value="ECO:0007669"/>
    <property type="project" value="UniProtKB-SubCell"/>
</dbReference>
<dbReference type="Pfam" id="PF06470">
    <property type="entry name" value="SMC_hinge"/>
    <property type="match status" value="1"/>
</dbReference>
<dbReference type="Gene3D" id="3.30.70.1620">
    <property type="match status" value="1"/>
</dbReference>
<dbReference type="GO" id="GO:0005524">
    <property type="term" value="F:ATP binding"/>
    <property type="evidence" value="ECO:0007669"/>
    <property type="project" value="UniProtKB-KW"/>
</dbReference>
<reference evidence="15 16" key="1">
    <citation type="journal article" date="2004" name="Nature">
        <title>Genome evolution in yeasts.</title>
        <authorList>
            <consortium name="Genolevures"/>
            <person name="Dujon B."/>
            <person name="Sherman D."/>
            <person name="Fischer G."/>
            <person name="Durrens P."/>
            <person name="Casaregola S."/>
            <person name="Lafontaine I."/>
            <person name="de Montigny J."/>
            <person name="Marck C."/>
            <person name="Neuveglise C."/>
            <person name="Talla E."/>
            <person name="Goffard N."/>
            <person name="Frangeul L."/>
            <person name="Aigle M."/>
            <person name="Anthouard V."/>
            <person name="Babour A."/>
            <person name="Barbe V."/>
            <person name="Barnay S."/>
            <person name="Blanchin S."/>
            <person name="Beckerich J.M."/>
            <person name="Beyne E."/>
            <person name="Bleykasten C."/>
            <person name="Boisrame A."/>
            <person name="Boyer J."/>
            <person name="Cattolico L."/>
            <person name="Confanioleri F."/>
            <person name="de Daruvar A."/>
            <person name="Despons L."/>
            <person name="Fabre E."/>
            <person name="Fairhead C."/>
            <person name="Ferry-Dumazet H."/>
            <person name="Groppi A."/>
            <person name="Hantraye F."/>
            <person name="Hennequin C."/>
            <person name="Jauniaux N."/>
            <person name="Joyet P."/>
            <person name="Kachouri R."/>
            <person name="Kerrest A."/>
            <person name="Koszul R."/>
            <person name="Lemaire M."/>
            <person name="Lesur I."/>
            <person name="Ma L."/>
            <person name="Muller H."/>
            <person name="Nicaud J.M."/>
            <person name="Nikolski M."/>
            <person name="Oztas S."/>
            <person name="Ozier-Kalogeropoulos O."/>
            <person name="Pellenz S."/>
            <person name="Potier S."/>
            <person name="Richard G.F."/>
            <person name="Straub M.L."/>
            <person name="Suleau A."/>
            <person name="Swennene D."/>
            <person name="Tekaia F."/>
            <person name="Wesolowski-Louvel M."/>
            <person name="Westhof E."/>
            <person name="Wirth B."/>
            <person name="Zeniou-Meyer M."/>
            <person name="Zivanovic I."/>
            <person name="Bolotin-Fukuhara M."/>
            <person name="Thierry A."/>
            <person name="Bouchier C."/>
            <person name="Caudron B."/>
            <person name="Scarpelli C."/>
            <person name="Gaillardin C."/>
            <person name="Weissenbach J."/>
            <person name="Wincker P."/>
            <person name="Souciet J.L."/>
        </authorList>
    </citation>
    <scope>NUCLEOTIDE SEQUENCE [LARGE SCALE GENOMIC DNA]</scope>
    <source>
        <strain evidence="16">ATCC 36239 / CBS 767 / BCRC 21394 / JCM 1990 / NBRC 0083 / IGC 2968</strain>
    </source>
</reference>
<dbReference type="KEGG" id="dha:DEHA2B07920g"/>
<dbReference type="eggNOG" id="KOG0996">
    <property type="taxonomic scope" value="Eukaryota"/>
</dbReference>
<dbReference type="PANTHER" id="PTHR18937:SF172">
    <property type="entry name" value="STRUCTURAL MAINTENANCE OF CHROMOSOMES PROTEIN"/>
    <property type="match status" value="1"/>
</dbReference>
<feature type="compositionally biased region" description="Polar residues" evidence="13">
    <location>
        <begin position="23"/>
        <end position="34"/>
    </location>
</feature>
<evidence type="ECO:0000313" key="16">
    <source>
        <dbReference type="Proteomes" id="UP000000599"/>
    </source>
</evidence>
<evidence type="ECO:0000256" key="9">
    <source>
        <dbReference type="ARBA" id="ARBA00023242"/>
    </source>
</evidence>
<feature type="compositionally biased region" description="Basic residues" evidence="13">
    <location>
        <begin position="1"/>
        <end position="11"/>
    </location>
</feature>
<dbReference type="EMBL" id="CR382134">
    <property type="protein sequence ID" value="CAR65469.1"/>
    <property type="molecule type" value="Genomic_DNA"/>
</dbReference>
<comment type="similarity">
    <text evidence="2">Belongs to the SMC family. SMC4 subfamily.</text>
</comment>
<keyword evidence="6" id="KW-0067">ATP-binding</keyword>
<keyword evidence="8" id="KW-0226">DNA condensation</keyword>
<dbReference type="Proteomes" id="UP000000599">
    <property type="component" value="Chromosome B"/>
</dbReference>
<comment type="subcellular location">
    <subcellularLocation>
        <location evidence="1 11">Nucleus</location>
    </subcellularLocation>
</comment>
<dbReference type="GO" id="GO:0016887">
    <property type="term" value="F:ATP hydrolysis activity"/>
    <property type="evidence" value="ECO:0007669"/>
    <property type="project" value="EnsemblFungi"/>
</dbReference>
<dbReference type="GeneID" id="8998209"/>
<dbReference type="InterPro" id="IPR010935">
    <property type="entry name" value="SMC_hinge"/>
</dbReference>
<keyword evidence="9 11" id="KW-0539">Nucleus</keyword>
<dbReference type="FunFam" id="3.40.50.300:FF:000481">
    <property type="entry name" value="Structural maintenance of chromosomes 4"/>
    <property type="match status" value="1"/>
</dbReference>
<evidence type="ECO:0000256" key="11">
    <source>
        <dbReference type="PIRNR" id="PIRNR005719"/>
    </source>
</evidence>
<dbReference type="InterPro" id="IPR027417">
    <property type="entry name" value="P-loop_NTPase"/>
</dbReference>
<feature type="compositionally biased region" description="Polar residues" evidence="13">
    <location>
        <begin position="135"/>
        <end position="151"/>
    </location>
</feature>
<keyword evidence="16" id="KW-1185">Reference proteome</keyword>
<evidence type="ECO:0000256" key="12">
    <source>
        <dbReference type="SAM" id="Coils"/>
    </source>
</evidence>
<dbReference type="PANTHER" id="PTHR18937">
    <property type="entry name" value="STRUCTURAL MAINTENANCE OF CHROMOSOMES SMC FAMILY MEMBER"/>
    <property type="match status" value="1"/>
</dbReference>
<evidence type="ECO:0000256" key="4">
    <source>
        <dbReference type="ARBA" id="ARBA00022741"/>
    </source>
</evidence>